<gene>
    <name evidence="2" type="primary">rnpM</name>
    <name evidence="2" type="synonym">ylxR</name>
    <name evidence="2" type="ORF">ACFQRG_06270</name>
</gene>
<comment type="caution">
    <text evidence="2">The sequence shown here is derived from an EMBL/GenBank/DDBJ whole genome shotgun (WGS) entry which is preliminary data.</text>
</comment>
<dbReference type="CDD" id="cd00279">
    <property type="entry name" value="YlxR"/>
    <property type="match status" value="1"/>
</dbReference>
<dbReference type="Pfam" id="PF04296">
    <property type="entry name" value="YlxR"/>
    <property type="match status" value="1"/>
</dbReference>
<feature type="domain" description="YlxR" evidence="1">
    <location>
        <begin position="11"/>
        <end position="83"/>
    </location>
</feature>
<name>A0ABW2PV90_9BACL</name>
<dbReference type="EMBL" id="JBHTCO010000004">
    <property type="protein sequence ID" value="MFC7392587.1"/>
    <property type="molecule type" value="Genomic_DNA"/>
</dbReference>
<dbReference type="RefSeq" id="WP_380964827.1">
    <property type="nucleotide sequence ID" value="NZ_JBHTCO010000004.1"/>
</dbReference>
<dbReference type="Proteomes" id="UP001596505">
    <property type="component" value="Unassembled WGS sequence"/>
</dbReference>
<evidence type="ECO:0000313" key="3">
    <source>
        <dbReference type="Proteomes" id="UP001596505"/>
    </source>
</evidence>
<proteinExistence type="predicted"/>
<sequence length="95" mass="10884">MHVRKRKIPMRKCIACQNSQEKKALFRIVRSPEGEVSLDLTGKKNGRGAYLSKNKACIEKARDKNLLSRHLQADVSDQVFDDMLAYLEEHPSENV</sequence>
<dbReference type="SUPFAM" id="SSF64376">
    <property type="entry name" value="YlxR-like"/>
    <property type="match status" value="1"/>
</dbReference>
<dbReference type="InterPro" id="IPR035931">
    <property type="entry name" value="YlxR-like_sf"/>
</dbReference>
<dbReference type="InterPro" id="IPR007393">
    <property type="entry name" value="YlxR_dom"/>
</dbReference>
<evidence type="ECO:0000259" key="1">
    <source>
        <dbReference type="Pfam" id="PF04296"/>
    </source>
</evidence>
<accession>A0ABW2PV90</accession>
<organism evidence="2 3">
    <name type="scientific">Scopulibacillus cellulosilyticus</name>
    <dbReference type="NCBI Taxonomy" id="2665665"/>
    <lineage>
        <taxon>Bacteria</taxon>
        <taxon>Bacillati</taxon>
        <taxon>Bacillota</taxon>
        <taxon>Bacilli</taxon>
        <taxon>Bacillales</taxon>
        <taxon>Sporolactobacillaceae</taxon>
        <taxon>Scopulibacillus</taxon>
    </lineage>
</organism>
<keyword evidence="3" id="KW-1185">Reference proteome</keyword>
<dbReference type="InterPro" id="IPR037465">
    <property type="entry name" value="YlxR"/>
</dbReference>
<evidence type="ECO:0000313" key="2">
    <source>
        <dbReference type="EMBL" id="MFC7392587.1"/>
    </source>
</evidence>
<dbReference type="Gene3D" id="3.30.1230.10">
    <property type="entry name" value="YlxR-like"/>
    <property type="match status" value="1"/>
</dbReference>
<dbReference type="NCBIfam" id="NF047356">
    <property type="entry name" value="RNA_bind_RnpM"/>
    <property type="match status" value="1"/>
</dbReference>
<dbReference type="PANTHER" id="PTHR34215:SF1">
    <property type="entry name" value="YLXR DOMAIN-CONTAINING PROTEIN"/>
    <property type="match status" value="1"/>
</dbReference>
<protein>
    <submittedName>
        <fullName evidence="2">RNase P modulator RnpM</fullName>
    </submittedName>
</protein>
<dbReference type="PANTHER" id="PTHR34215">
    <property type="entry name" value="BLL0784 PROTEIN"/>
    <property type="match status" value="1"/>
</dbReference>
<reference evidence="3" key="1">
    <citation type="journal article" date="2019" name="Int. J. Syst. Evol. Microbiol.">
        <title>The Global Catalogue of Microorganisms (GCM) 10K type strain sequencing project: providing services to taxonomists for standard genome sequencing and annotation.</title>
        <authorList>
            <consortium name="The Broad Institute Genomics Platform"/>
            <consortium name="The Broad Institute Genome Sequencing Center for Infectious Disease"/>
            <person name="Wu L."/>
            <person name="Ma J."/>
        </authorList>
    </citation>
    <scope>NUCLEOTIDE SEQUENCE [LARGE SCALE GENOMIC DNA]</scope>
    <source>
        <strain evidence="3">CGMCC 1.16305</strain>
    </source>
</reference>